<accession>A0A953L6K1</accession>
<dbReference type="Proteomes" id="UP000753961">
    <property type="component" value="Unassembled WGS sequence"/>
</dbReference>
<reference evidence="1" key="1">
    <citation type="submission" date="2021-06" db="EMBL/GenBank/DDBJ databases">
        <title>44 bacteria genomes isolated from Dapeng, Shenzhen.</title>
        <authorList>
            <person name="Zheng W."/>
            <person name="Yu S."/>
            <person name="Huang Y."/>
        </authorList>
    </citation>
    <scope>NUCLEOTIDE SEQUENCE</scope>
    <source>
        <strain evidence="1">DP5N28-2</strain>
    </source>
</reference>
<dbReference type="AlphaFoldDB" id="A0A953L6K1"/>
<keyword evidence="2" id="KW-1185">Reference proteome</keyword>
<gene>
    <name evidence="1" type="ORF">KUV50_06305</name>
</gene>
<comment type="caution">
    <text evidence="1">The sequence shown here is derived from an EMBL/GenBank/DDBJ whole genome shotgun (WGS) entry which is preliminary data.</text>
</comment>
<dbReference type="Pfam" id="PF13585">
    <property type="entry name" value="CHU_C"/>
    <property type="match status" value="1"/>
</dbReference>
<sequence length="951" mass="106580">MVPQKRFFLLLIVFHFITLNEVSAQEIFTRFRSVIHSIDTNTCKIAEKFSIDEEDGAYIMRDFKFHPNGRLYAITRAGILEIDAITWTLRDIIPWTQFTAPPQFNVPHLAHKIIFDEEGIGMISGGSIEGNLFFYYDMQDRKLIKERIIYREEYSPALAPFSNKVGKYFFVGIQKQDSLLFDFETLRYVYIPTWPLFADHFGIFYNSGVENNPCTKNPVLVGFGEYEKKWSIIKADIFEGKLSALCAEEIDIRSSQVTTPTDFRDSPLRIDLDSDNSSGHITAGYYDTLSTCRKEVPVMDDVELYTCGQEVDSISFRLRYYNNPRLPEERIYSEDFSDQLAESSPGRYVWQNTHGVKEDKIKEYLQSLRYRASWSDPEERERVVMTTMHVGEDSTTSWSVYQLETDEVYAGQDTTITYCPDDPSLELTDYLSPGVRKDGRIEPELDAGGPVFTPGTDADGDYLYILQNMDCADTAVLTVESLETDLEDLELDAVTVCQGQQTRIGFPPGKYDSIEWWDGSTGDSTWISADDTDHFVIVRQDGCGITVPITVIEQHVEGIAGRDTTIQYCAGEAVIDLTKTLGLSGEYKYETSPRLSASGGSGGSLVFDPAVNSSGAYQLIASTGGCTDTTTMEMEKTMTQELVLDPVRLCAGTSQRIGLEPGVYGQVTWWNGDSGDSTTISNMNTGPFTVETEKDGCTYQGEVDLTIVPEVVVPDYYPEQLTICAGEPQMIPVSGLDSVLWNEKTYYPGEKITINRDGEFTLQGYQEGCFTDKSIMVNVINDPSVEFSRIAEWCGGESLTIKLPEDHATWQFRWKDSTDSRIKMIDSTGRYPFLIISDLCEYTSFFEVVGDADCDDDCTVSIPNAITPNGDGINDHLEVFSSCNIRVTEIRIFDKWGGELYRVQGGEVEASIWADLPPGVVMVQVRYETNPPAAGKAGVVKTEVQGVLVVK</sequence>
<evidence type="ECO:0000313" key="2">
    <source>
        <dbReference type="Proteomes" id="UP000753961"/>
    </source>
</evidence>
<proteinExistence type="predicted"/>
<dbReference type="EMBL" id="JAHVHU010000006">
    <property type="protein sequence ID" value="MBY5957732.1"/>
    <property type="molecule type" value="Genomic_DNA"/>
</dbReference>
<protein>
    <submittedName>
        <fullName evidence="1">Gliding motility-associated C-terminal domain-containing protein</fullName>
    </submittedName>
</protein>
<evidence type="ECO:0000313" key="1">
    <source>
        <dbReference type="EMBL" id="MBY5957732.1"/>
    </source>
</evidence>
<dbReference type="RefSeq" id="WP_222579255.1">
    <property type="nucleotide sequence ID" value="NZ_JAHVHU010000006.1"/>
</dbReference>
<organism evidence="1 2">
    <name type="scientific">Membranihabitans marinus</name>
    <dbReference type="NCBI Taxonomy" id="1227546"/>
    <lineage>
        <taxon>Bacteria</taxon>
        <taxon>Pseudomonadati</taxon>
        <taxon>Bacteroidota</taxon>
        <taxon>Saprospiria</taxon>
        <taxon>Saprospirales</taxon>
        <taxon>Saprospiraceae</taxon>
        <taxon>Membranihabitans</taxon>
    </lineage>
</organism>
<name>A0A953L6K1_9BACT</name>